<accession>A0A2H5EX82</accession>
<sequence length="270" mass="28309">MRIALTGASGIVGGFLARGVRAAGHDLNPLPGYRLGDAPDLSGHDALIHAAFAHAPGRYRGGEGDDPEGFLHLNLDGTLRLFRAAAAAGVARIVFLSSRAVHDGRPAGTLLTDDLPPAPTTLYGEVKAQAEAALAALPLHAVSLRATGVYGPGKGNKWREMFADYLAGRPVPSRVATEVHGDDLASAALLALRDDAPASLNVSDLVLDHHDLLAEVARLTDCRHPLPPRADASALRIADCSGLVALGWRPGRMDLLRATLPRLLDQSPEV</sequence>
<dbReference type="EMBL" id="CP025430">
    <property type="protein sequence ID" value="AUH63916.1"/>
    <property type="molecule type" value="Genomic_DNA"/>
</dbReference>
<name>A0A2H5EX82_9RHOB</name>
<feature type="domain" description="NAD-dependent epimerase/dehydratase" evidence="1">
    <location>
        <begin position="43"/>
        <end position="201"/>
    </location>
</feature>
<proteinExistence type="predicted"/>
<dbReference type="OrthoDB" id="9814124at2"/>
<reference evidence="2 3" key="1">
    <citation type="journal article" date="2013" name="Antonie Van Leeuwenhoek">
        <title>Paracoccus zhejiangensis sp. nov., isolated from activated sludge in wastewater-treatment system.</title>
        <authorList>
            <person name="Wu Z.G."/>
            <person name="Zhang D.F."/>
            <person name="Liu Y.L."/>
            <person name="Wang F."/>
            <person name="Jiang X."/>
            <person name="Li C."/>
            <person name="Li S.P."/>
            <person name="Hong Q."/>
            <person name="Li W.J."/>
        </authorList>
    </citation>
    <scope>NUCLEOTIDE SEQUENCE [LARGE SCALE GENOMIC DNA]</scope>
    <source>
        <strain evidence="2 3">J6</strain>
    </source>
</reference>
<dbReference type="KEGG" id="pzh:CX676_06870"/>
<gene>
    <name evidence="2" type="ORF">CX676_06870</name>
</gene>
<keyword evidence="3" id="KW-1185">Reference proteome</keyword>
<dbReference type="AlphaFoldDB" id="A0A2H5EX82"/>
<dbReference type="Gene3D" id="3.40.50.720">
    <property type="entry name" value="NAD(P)-binding Rossmann-like Domain"/>
    <property type="match status" value="1"/>
</dbReference>
<dbReference type="RefSeq" id="WP_101751957.1">
    <property type="nucleotide sequence ID" value="NZ_CP025430.1"/>
</dbReference>
<evidence type="ECO:0000313" key="3">
    <source>
        <dbReference type="Proteomes" id="UP000234530"/>
    </source>
</evidence>
<dbReference type="Proteomes" id="UP000234530">
    <property type="component" value="Chromosome"/>
</dbReference>
<organism evidence="2 3">
    <name type="scientific">Paracoccus zhejiangensis</name>
    <dbReference type="NCBI Taxonomy" id="1077935"/>
    <lineage>
        <taxon>Bacteria</taxon>
        <taxon>Pseudomonadati</taxon>
        <taxon>Pseudomonadota</taxon>
        <taxon>Alphaproteobacteria</taxon>
        <taxon>Rhodobacterales</taxon>
        <taxon>Paracoccaceae</taxon>
        <taxon>Paracoccus</taxon>
    </lineage>
</organism>
<dbReference type="PANTHER" id="PTHR43245">
    <property type="entry name" value="BIFUNCTIONAL POLYMYXIN RESISTANCE PROTEIN ARNA"/>
    <property type="match status" value="1"/>
</dbReference>
<evidence type="ECO:0000313" key="2">
    <source>
        <dbReference type="EMBL" id="AUH63916.1"/>
    </source>
</evidence>
<dbReference type="InterPro" id="IPR050177">
    <property type="entry name" value="Lipid_A_modif_metabolic_enz"/>
</dbReference>
<dbReference type="InterPro" id="IPR001509">
    <property type="entry name" value="Epimerase_deHydtase"/>
</dbReference>
<dbReference type="InterPro" id="IPR036291">
    <property type="entry name" value="NAD(P)-bd_dom_sf"/>
</dbReference>
<dbReference type="SUPFAM" id="SSF51735">
    <property type="entry name" value="NAD(P)-binding Rossmann-fold domains"/>
    <property type="match status" value="1"/>
</dbReference>
<dbReference type="PANTHER" id="PTHR43245:SF55">
    <property type="entry name" value="NAD(P)-BINDING DOMAIN-CONTAINING PROTEIN"/>
    <property type="match status" value="1"/>
</dbReference>
<dbReference type="Pfam" id="PF01370">
    <property type="entry name" value="Epimerase"/>
    <property type="match status" value="1"/>
</dbReference>
<dbReference type="CDD" id="cd08946">
    <property type="entry name" value="SDR_e"/>
    <property type="match status" value="1"/>
</dbReference>
<evidence type="ECO:0000259" key="1">
    <source>
        <dbReference type="Pfam" id="PF01370"/>
    </source>
</evidence>
<protein>
    <submittedName>
        <fullName evidence="2">NAD-dependent dehydratase</fullName>
    </submittedName>
</protein>